<dbReference type="Proteomes" id="UP000007978">
    <property type="component" value="Chromosome 4"/>
</dbReference>
<name>K3VHV7_FUSPC</name>
<sequence length="356" mass="41433">MVIHDRFNLDIVENDTSRDGTFWFGPEELPPTGDLTFSEDVDMEFERQLLGNLSISEDVDMDRELEQELPKNDDDMEAESESEEELTESEKKYEAERKRAIREGKKPDRPNQTFGWFPLYNPNEREIIRQGFSEAPGGMKTIEELHEHFIPGLNCTIPRPPPHPETQSSIDSITVRQNPPPGKRPVGRPRKAVGTAKKPANRHAGNRPVKSNAHQTYNLPPSHPAYQRLDQQRSDRKEDAPDEVRVDGTPNYLSRKANLLTLNHGREDIFDGIDPTVARQVREFWVREGIETPFNNKALYILHHLMMKREEKRDPFFKESEITEIRKRIRFLNMTPLNDAEKAEFNKLFRPDVEWE</sequence>
<organism evidence="2 3">
    <name type="scientific">Fusarium pseudograminearum (strain CS3096)</name>
    <name type="common">Wheat and barley crown-rot fungus</name>
    <dbReference type="NCBI Taxonomy" id="1028729"/>
    <lineage>
        <taxon>Eukaryota</taxon>
        <taxon>Fungi</taxon>
        <taxon>Dikarya</taxon>
        <taxon>Ascomycota</taxon>
        <taxon>Pezizomycotina</taxon>
        <taxon>Sordariomycetes</taxon>
        <taxon>Hypocreomycetidae</taxon>
        <taxon>Hypocreales</taxon>
        <taxon>Nectriaceae</taxon>
        <taxon>Fusarium</taxon>
    </lineage>
</organism>
<dbReference type="HOGENOM" id="CLU_909277_0_0_1"/>
<proteinExistence type="predicted"/>
<reference evidence="2 3" key="1">
    <citation type="journal article" date="2012" name="PLoS Pathog.">
        <title>Comparative pathogenomics reveals horizontally acquired novel virulence genes in fungi infecting cereal hosts.</title>
        <authorList>
            <person name="Gardiner D.M."/>
            <person name="McDonald M.C."/>
            <person name="Covarelli L."/>
            <person name="Solomon P.S."/>
            <person name="Rusu A.G."/>
            <person name="Marshall M."/>
            <person name="Kazan K."/>
            <person name="Chakraborty S."/>
            <person name="McDonald B.A."/>
            <person name="Manners J.M."/>
        </authorList>
    </citation>
    <scope>NUCLEOTIDE SEQUENCE [LARGE SCALE GENOMIC DNA]</scope>
    <source>
        <strain evidence="2 3">CS3096</strain>
    </source>
</reference>
<feature type="region of interest" description="Disordered" evidence="1">
    <location>
        <begin position="68"/>
        <end position="118"/>
    </location>
</feature>
<evidence type="ECO:0000313" key="3">
    <source>
        <dbReference type="Proteomes" id="UP000007978"/>
    </source>
</evidence>
<evidence type="ECO:0000313" key="2">
    <source>
        <dbReference type="EMBL" id="EKJ72673.1"/>
    </source>
</evidence>
<dbReference type="GeneID" id="20365691"/>
<evidence type="ECO:0000256" key="1">
    <source>
        <dbReference type="SAM" id="MobiDB-lite"/>
    </source>
</evidence>
<keyword evidence="3" id="KW-1185">Reference proteome</keyword>
<comment type="caution">
    <text evidence="2">The sequence shown here is derived from an EMBL/GenBank/DDBJ whole genome shotgun (WGS) entry which is preliminary data.</text>
</comment>
<dbReference type="RefSeq" id="XP_009258466.1">
    <property type="nucleotide sequence ID" value="XM_009260191.1"/>
</dbReference>
<feature type="region of interest" description="Disordered" evidence="1">
    <location>
        <begin position="154"/>
        <end position="249"/>
    </location>
</feature>
<dbReference type="EMBL" id="AFNW01000190">
    <property type="protein sequence ID" value="EKJ72673.1"/>
    <property type="molecule type" value="Genomic_DNA"/>
</dbReference>
<feature type="compositionally biased region" description="Basic and acidic residues" evidence="1">
    <location>
        <begin position="88"/>
        <end position="109"/>
    </location>
</feature>
<accession>K3VHV7</accession>
<dbReference type="AlphaFoldDB" id="K3VHV7"/>
<gene>
    <name evidence="2" type="ORF">FPSE_07073</name>
</gene>
<dbReference type="OrthoDB" id="10252009at2759"/>
<protein>
    <submittedName>
        <fullName evidence="2">Uncharacterized protein</fullName>
    </submittedName>
</protein>
<dbReference type="KEGG" id="fpu:FPSE_07073"/>
<feature type="compositionally biased region" description="Polar residues" evidence="1">
    <location>
        <begin position="165"/>
        <end position="177"/>
    </location>
</feature>
<feature type="compositionally biased region" description="Basic and acidic residues" evidence="1">
    <location>
        <begin position="230"/>
        <end position="246"/>
    </location>
</feature>
<feature type="compositionally biased region" description="Acidic residues" evidence="1">
    <location>
        <begin position="74"/>
        <end position="87"/>
    </location>
</feature>